<evidence type="ECO:0000313" key="2">
    <source>
        <dbReference type="EMBL" id="GMI18570.1"/>
    </source>
</evidence>
<dbReference type="Proteomes" id="UP001165122">
    <property type="component" value="Unassembled WGS sequence"/>
</dbReference>
<dbReference type="AlphaFoldDB" id="A0A9W7FUV9"/>
<name>A0A9W7FUV9_9STRA</name>
<protein>
    <recommendedName>
        <fullName evidence="4">Pentapeptide repeat-containing protein</fullName>
    </recommendedName>
</protein>
<organism evidence="2 3">
    <name type="scientific">Triparma laevis f. longispina</name>
    <dbReference type="NCBI Taxonomy" id="1714387"/>
    <lineage>
        <taxon>Eukaryota</taxon>
        <taxon>Sar</taxon>
        <taxon>Stramenopiles</taxon>
        <taxon>Ochrophyta</taxon>
        <taxon>Bolidophyceae</taxon>
        <taxon>Parmales</taxon>
        <taxon>Triparmaceae</taxon>
        <taxon>Triparma</taxon>
    </lineage>
</organism>
<proteinExistence type="predicted"/>
<evidence type="ECO:0000313" key="3">
    <source>
        <dbReference type="Proteomes" id="UP001165122"/>
    </source>
</evidence>
<feature type="region of interest" description="Disordered" evidence="1">
    <location>
        <begin position="117"/>
        <end position="154"/>
    </location>
</feature>
<evidence type="ECO:0008006" key="4">
    <source>
        <dbReference type="Google" id="ProtNLM"/>
    </source>
</evidence>
<dbReference type="Gene3D" id="2.160.20.80">
    <property type="entry name" value="E3 ubiquitin-protein ligase SopA"/>
    <property type="match status" value="1"/>
</dbReference>
<reference evidence="3" key="1">
    <citation type="journal article" date="2023" name="Commun. Biol.">
        <title>Genome analysis of Parmales, the sister group of diatoms, reveals the evolutionary specialization of diatoms from phago-mixotrophs to photoautotrophs.</title>
        <authorList>
            <person name="Ban H."/>
            <person name="Sato S."/>
            <person name="Yoshikawa S."/>
            <person name="Yamada K."/>
            <person name="Nakamura Y."/>
            <person name="Ichinomiya M."/>
            <person name="Sato N."/>
            <person name="Blanc-Mathieu R."/>
            <person name="Endo H."/>
            <person name="Kuwata A."/>
            <person name="Ogata H."/>
        </authorList>
    </citation>
    <scope>NUCLEOTIDE SEQUENCE [LARGE SCALE GENOMIC DNA]</scope>
    <source>
        <strain evidence="3">NIES 3700</strain>
    </source>
</reference>
<dbReference type="InterPro" id="IPR001646">
    <property type="entry name" value="5peptide_repeat"/>
</dbReference>
<comment type="caution">
    <text evidence="2">The sequence shown here is derived from an EMBL/GenBank/DDBJ whole genome shotgun (WGS) entry which is preliminary data.</text>
</comment>
<dbReference type="EMBL" id="BRXW01000338">
    <property type="protein sequence ID" value="GMI18570.1"/>
    <property type="molecule type" value="Genomic_DNA"/>
</dbReference>
<accession>A0A9W7FUV9</accession>
<gene>
    <name evidence="2" type="ORF">TrLO_g8951</name>
</gene>
<feature type="compositionally biased region" description="Acidic residues" evidence="1">
    <location>
        <begin position="119"/>
        <end position="153"/>
    </location>
</feature>
<dbReference type="Pfam" id="PF00805">
    <property type="entry name" value="Pentapeptide"/>
    <property type="match status" value="1"/>
</dbReference>
<evidence type="ECO:0000256" key="1">
    <source>
        <dbReference type="SAM" id="MobiDB-lite"/>
    </source>
</evidence>
<keyword evidence="3" id="KW-1185">Reference proteome</keyword>
<sequence>MVMQARVSSPIAISPAPGLKNATFSETTFRRSNLSGADFTGADLTKLQFHETNIDGANFEDTDLSGAMGFNKLANASKLTWKKPKPLVKKPHPSINVGTLSVLMKILTGSAFAAIGQLEDSDDDEDDDDPNEVDEEEEEVTKDNPDSDDDGLGDVDAMAEQAKTTSTGKKIFAMGEEVSIATKLKMIDAINKRVDKLQSASEDDSEMFKKFRSKLDKALKSKKAKMVNNTITALTGISAQTKASYVNSLILAGNTPASKMKKQLGELTYLMERITKTTEPVLLATLSDSSEDWKSLYELQNEVKGEKARLILTLMFADPGVILALGLAEQLNEAKAPPPGFLKVVKEGLSGHTKQNYFKYRNEIMKEEGAIERVLAKQQQIIALGVSLFTSVMIAVSHWDL</sequence>
<dbReference type="OrthoDB" id="187416at2759"/>
<dbReference type="SUPFAM" id="SSF141571">
    <property type="entry name" value="Pentapeptide repeat-like"/>
    <property type="match status" value="1"/>
</dbReference>